<comment type="caution">
    <text evidence="8">The sequence shown here is derived from an EMBL/GenBank/DDBJ whole genome shotgun (WGS) entry which is preliminary data.</text>
</comment>
<feature type="transmembrane region" description="Helical" evidence="7">
    <location>
        <begin position="146"/>
        <end position="171"/>
    </location>
</feature>
<dbReference type="GO" id="GO:0022857">
    <property type="term" value="F:transmembrane transporter activity"/>
    <property type="evidence" value="ECO:0007669"/>
    <property type="project" value="UniProtKB-UniRule"/>
</dbReference>
<dbReference type="Pfam" id="PF06808">
    <property type="entry name" value="DctM"/>
    <property type="match status" value="1"/>
</dbReference>
<organism evidence="8 9">
    <name type="scientific">Alcaligenes faecalis</name>
    <dbReference type="NCBI Taxonomy" id="511"/>
    <lineage>
        <taxon>Bacteria</taxon>
        <taxon>Pseudomonadati</taxon>
        <taxon>Pseudomonadota</taxon>
        <taxon>Betaproteobacteria</taxon>
        <taxon>Burkholderiales</taxon>
        <taxon>Alcaligenaceae</taxon>
        <taxon>Alcaligenes</taxon>
    </lineage>
</organism>
<protein>
    <recommendedName>
        <fullName evidence="7">TRAP transporter large permease protein</fullName>
    </recommendedName>
</protein>
<accession>A0A0M7ED72</accession>
<dbReference type="Proteomes" id="UP000245216">
    <property type="component" value="Unassembled WGS sequence"/>
</dbReference>
<feature type="transmembrane region" description="Helical" evidence="7">
    <location>
        <begin position="382"/>
        <end position="398"/>
    </location>
</feature>
<dbReference type="NCBIfam" id="TIGR00786">
    <property type="entry name" value="dctM"/>
    <property type="match status" value="1"/>
</dbReference>
<dbReference type="PANTHER" id="PTHR33362">
    <property type="entry name" value="SIALIC ACID TRAP TRANSPORTER PERMEASE PROTEIN SIAT-RELATED"/>
    <property type="match status" value="1"/>
</dbReference>
<keyword evidence="3 7" id="KW-0997">Cell inner membrane</keyword>
<evidence type="ECO:0000256" key="1">
    <source>
        <dbReference type="ARBA" id="ARBA00004429"/>
    </source>
</evidence>
<evidence type="ECO:0000256" key="5">
    <source>
        <dbReference type="ARBA" id="ARBA00022989"/>
    </source>
</evidence>
<reference evidence="8 9" key="1">
    <citation type="submission" date="2018-05" db="EMBL/GenBank/DDBJ databases">
        <title>Genome Sequence of an Efficient Indole-Degrading Bacterium, Alcaligenes sp.YBY.</title>
        <authorList>
            <person name="Yang B."/>
        </authorList>
    </citation>
    <scope>NUCLEOTIDE SEQUENCE [LARGE SCALE GENOMIC DNA]</scope>
    <source>
        <strain evidence="8 9">YBY</strain>
    </source>
</reference>
<evidence type="ECO:0000313" key="9">
    <source>
        <dbReference type="Proteomes" id="UP000245216"/>
    </source>
</evidence>
<dbReference type="InterPro" id="IPR010656">
    <property type="entry name" value="DctM"/>
</dbReference>
<keyword evidence="6 7" id="KW-0472">Membrane</keyword>
<keyword evidence="5 7" id="KW-1133">Transmembrane helix</keyword>
<proteinExistence type="inferred from homology"/>
<feature type="transmembrane region" description="Helical" evidence="7">
    <location>
        <begin position="226"/>
        <end position="249"/>
    </location>
</feature>
<dbReference type="KEGG" id="afa:UZ73_09705"/>
<comment type="subunit">
    <text evidence="7">The complex comprises the extracytoplasmic solute receptor protein and the two transmembrane proteins.</text>
</comment>
<dbReference type="GeneID" id="29371410"/>
<comment type="subcellular location">
    <subcellularLocation>
        <location evidence="1 7">Cell inner membrane</location>
        <topology evidence="1 7">Multi-pass membrane protein</topology>
    </subcellularLocation>
</comment>
<dbReference type="OrthoDB" id="8713284at2"/>
<dbReference type="AlphaFoldDB" id="A0A0M7ED72"/>
<comment type="function">
    <text evidence="7">Part of the tripartite ATP-independent periplasmic (TRAP) transport system.</text>
</comment>
<evidence type="ECO:0000256" key="3">
    <source>
        <dbReference type="ARBA" id="ARBA00022519"/>
    </source>
</evidence>
<feature type="transmembrane region" description="Helical" evidence="7">
    <location>
        <begin position="102"/>
        <end position="125"/>
    </location>
</feature>
<evidence type="ECO:0000256" key="4">
    <source>
        <dbReference type="ARBA" id="ARBA00022692"/>
    </source>
</evidence>
<gene>
    <name evidence="8" type="ORF">DF183_18915</name>
</gene>
<dbReference type="EMBL" id="QEXO01000005">
    <property type="protein sequence ID" value="PWE12833.1"/>
    <property type="molecule type" value="Genomic_DNA"/>
</dbReference>
<evidence type="ECO:0000313" key="8">
    <source>
        <dbReference type="EMBL" id="PWE12833.1"/>
    </source>
</evidence>
<evidence type="ECO:0000256" key="7">
    <source>
        <dbReference type="RuleBase" id="RU369079"/>
    </source>
</evidence>
<comment type="caution">
    <text evidence="7">Lacks conserved residue(s) required for the propagation of feature annotation.</text>
</comment>
<feature type="transmembrane region" description="Helical" evidence="7">
    <location>
        <begin position="284"/>
        <end position="305"/>
    </location>
</feature>
<reference evidence="8 9" key="2">
    <citation type="submission" date="2018-05" db="EMBL/GenBank/DDBJ databases">
        <authorList>
            <person name="Lanie J.A."/>
            <person name="Ng W.-L."/>
            <person name="Kazmierczak K.M."/>
            <person name="Andrzejewski T.M."/>
            <person name="Davidsen T.M."/>
            <person name="Wayne K.J."/>
            <person name="Tettelin H."/>
            <person name="Glass J.I."/>
            <person name="Rusch D."/>
            <person name="Podicherti R."/>
            <person name="Tsui H.-C.T."/>
            <person name="Winkler M.E."/>
        </authorList>
    </citation>
    <scope>NUCLEOTIDE SEQUENCE [LARGE SCALE GENOMIC DNA]</scope>
    <source>
        <strain evidence="8 9">YBY</strain>
    </source>
</reference>
<keyword evidence="7" id="KW-0813">Transport</keyword>
<keyword evidence="4 7" id="KW-0812">Transmembrane</keyword>
<dbReference type="PANTHER" id="PTHR33362:SF5">
    <property type="entry name" value="C4-DICARBOXYLATE TRAP TRANSPORTER LARGE PERMEASE PROTEIN DCTM"/>
    <property type="match status" value="1"/>
</dbReference>
<dbReference type="RefSeq" id="WP_042484669.1">
    <property type="nucleotide sequence ID" value="NZ_CAXOJJ010000015.1"/>
</dbReference>
<feature type="transmembrane region" description="Helical" evidence="7">
    <location>
        <begin position="62"/>
        <end position="82"/>
    </location>
</feature>
<feature type="transmembrane region" description="Helical" evidence="7">
    <location>
        <begin position="177"/>
        <end position="197"/>
    </location>
</feature>
<feature type="transmembrane region" description="Helical" evidence="7">
    <location>
        <begin position="325"/>
        <end position="343"/>
    </location>
</feature>
<dbReference type="PIRSF" id="PIRSF006066">
    <property type="entry name" value="HI0050"/>
    <property type="match status" value="1"/>
</dbReference>
<comment type="similarity">
    <text evidence="7">Belongs to the TRAP transporter large permease family.</text>
</comment>
<accession>A0A0S2JR41</accession>
<dbReference type="STRING" id="511.UZ73_09705"/>
<keyword evidence="2" id="KW-1003">Cell membrane</keyword>
<sequence length="440" mass="46475">MEWYMALILLLGSLFLLMAIGTPVVFAFLSVNLLGAWLFLGEAAGLAQWARNTTASIGSFSLTPIPLFVLMGEVLFHTGLAFKAIDSIERMISRVPGKLSIVSILGGTTFATLSGSSIANTAMMGGVMLPEMLRRGYHPTMAMGPIMAVGGIAMLIPPSALAVMLGSLAGISIERLLIGGILPGMLMAAGFLAYVVVRSRLRPQDAPMSDDDPATRLKGWALWKPFVFNVVPLLGIFIAVVGSMLAGWASPTESAAIGVVASVLATIAYRALTLKALWKSLIETAKVSVVILFILAASTTFAQLLSFSGASAGFLGMIKDYDLSPFVLVICMLLVLLVMGMVLDQISMMMIALPFFMPLALAAGVDTVWLGVMILIALEIGLLTPPFGLLLIVMQSVAPPSIRLPHIYSAAVPFLVIEIGILALVLFVPWIAVGLPGLIG</sequence>
<evidence type="ECO:0000256" key="2">
    <source>
        <dbReference type="ARBA" id="ARBA00022475"/>
    </source>
</evidence>
<evidence type="ECO:0000256" key="6">
    <source>
        <dbReference type="ARBA" id="ARBA00023136"/>
    </source>
</evidence>
<dbReference type="InterPro" id="IPR004681">
    <property type="entry name" value="TRAP_DctM"/>
</dbReference>
<feature type="transmembrane region" description="Helical" evidence="7">
    <location>
        <begin position="410"/>
        <end position="432"/>
    </location>
</feature>
<name>A0A0M7ED72_ALCFA</name>
<feature type="transmembrane region" description="Helical" evidence="7">
    <location>
        <begin position="255"/>
        <end position="272"/>
    </location>
</feature>
<dbReference type="GO" id="GO:0005886">
    <property type="term" value="C:plasma membrane"/>
    <property type="evidence" value="ECO:0007669"/>
    <property type="project" value="UniProtKB-SubCell"/>
</dbReference>